<feature type="compositionally biased region" description="Polar residues" evidence="1">
    <location>
        <begin position="28"/>
        <end position="48"/>
    </location>
</feature>
<feature type="non-terminal residue" evidence="2">
    <location>
        <position position="1"/>
    </location>
</feature>
<name>A0A261XYJ7_9FUNG</name>
<gene>
    <name evidence="2" type="ORF">BZG36_04481</name>
</gene>
<organism evidence="2 3">
    <name type="scientific">Bifiguratus adelaidae</name>
    <dbReference type="NCBI Taxonomy" id="1938954"/>
    <lineage>
        <taxon>Eukaryota</taxon>
        <taxon>Fungi</taxon>
        <taxon>Fungi incertae sedis</taxon>
        <taxon>Mucoromycota</taxon>
        <taxon>Mucoromycotina</taxon>
        <taxon>Endogonomycetes</taxon>
        <taxon>Endogonales</taxon>
        <taxon>Endogonales incertae sedis</taxon>
        <taxon>Bifiguratus</taxon>
    </lineage>
</organism>
<evidence type="ECO:0000313" key="2">
    <source>
        <dbReference type="EMBL" id="OZJ03388.1"/>
    </source>
</evidence>
<sequence>CAVTSSIKPPKKFSDYYLLLRSKPSTRTCPTLQPNLNRAVSETSQRQLDGSKTRTEPLKPPITASIVVSKATAQEVMPTPNPKYVTCQVGGCR</sequence>
<dbReference type="EMBL" id="MVBO01000088">
    <property type="protein sequence ID" value="OZJ03388.1"/>
    <property type="molecule type" value="Genomic_DNA"/>
</dbReference>
<feature type="region of interest" description="Disordered" evidence="1">
    <location>
        <begin position="28"/>
        <end position="58"/>
    </location>
</feature>
<accession>A0A261XYJ7</accession>
<dbReference type="Proteomes" id="UP000242875">
    <property type="component" value="Unassembled WGS sequence"/>
</dbReference>
<keyword evidence="3" id="KW-1185">Reference proteome</keyword>
<dbReference type="AlphaFoldDB" id="A0A261XYJ7"/>
<comment type="caution">
    <text evidence="2">The sequence shown here is derived from an EMBL/GenBank/DDBJ whole genome shotgun (WGS) entry which is preliminary data.</text>
</comment>
<reference evidence="2 3" key="1">
    <citation type="journal article" date="2017" name="Mycologia">
        <title>Bifiguratus adelaidae, gen. et sp. nov., a new member of Mucoromycotina in endophytic and soil-dwelling habitats.</title>
        <authorList>
            <person name="Torres-Cruz T.J."/>
            <person name="Billingsley Tobias T.L."/>
            <person name="Almatruk M."/>
            <person name="Hesse C."/>
            <person name="Kuske C.R."/>
            <person name="Desiro A."/>
            <person name="Benucci G.M."/>
            <person name="Bonito G."/>
            <person name="Stajich J.E."/>
            <person name="Dunlap C."/>
            <person name="Arnold A.E."/>
            <person name="Porras-Alfaro A."/>
        </authorList>
    </citation>
    <scope>NUCLEOTIDE SEQUENCE [LARGE SCALE GENOMIC DNA]</scope>
    <source>
        <strain evidence="2 3">AZ0501</strain>
    </source>
</reference>
<protein>
    <submittedName>
        <fullName evidence="2">Uncharacterized protein</fullName>
    </submittedName>
</protein>
<evidence type="ECO:0000313" key="3">
    <source>
        <dbReference type="Proteomes" id="UP000242875"/>
    </source>
</evidence>
<proteinExistence type="predicted"/>
<evidence type="ECO:0000256" key="1">
    <source>
        <dbReference type="SAM" id="MobiDB-lite"/>
    </source>
</evidence>